<evidence type="ECO:0000256" key="4">
    <source>
        <dbReference type="ARBA" id="ARBA00022692"/>
    </source>
</evidence>
<keyword evidence="8" id="KW-0408">Iron</keyword>
<evidence type="ECO:0000256" key="5">
    <source>
        <dbReference type="ARBA" id="ARBA00022723"/>
    </source>
</evidence>
<evidence type="ECO:0000256" key="1">
    <source>
        <dbReference type="ARBA" id="ARBA00001971"/>
    </source>
</evidence>
<dbReference type="Proteomes" id="UP001187192">
    <property type="component" value="Unassembled WGS sequence"/>
</dbReference>
<keyword evidence="10" id="KW-0472">Membrane</keyword>
<protein>
    <recommendedName>
        <fullName evidence="14">Cytochrome P450</fullName>
    </recommendedName>
</protein>
<dbReference type="PANTHER" id="PTHR47947">
    <property type="entry name" value="CYTOCHROME P450 82C3-RELATED"/>
    <property type="match status" value="1"/>
</dbReference>
<evidence type="ECO:0000256" key="11">
    <source>
        <dbReference type="SAM" id="SignalP"/>
    </source>
</evidence>
<feature type="chain" id="PRO_5041742183" description="Cytochrome P450" evidence="11">
    <location>
        <begin position="18"/>
        <end position="62"/>
    </location>
</feature>
<sequence>MCPGVSFALQVMQLALAALLHGFEIETTSDEPVDMRETVGLTNLKATPLDVLITPRLPAEAY</sequence>
<proteinExistence type="predicted"/>
<keyword evidence="3" id="KW-0349">Heme</keyword>
<keyword evidence="11" id="KW-0732">Signal</keyword>
<reference evidence="12" key="1">
    <citation type="submission" date="2023-07" db="EMBL/GenBank/DDBJ databases">
        <title>draft genome sequence of fig (Ficus carica).</title>
        <authorList>
            <person name="Takahashi T."/>
            <person name="Nishimura K."/>
        </authorList>
    </citation>
    <scope>NUCLEOTIDE SEQUENCE</scope>
</reference>
<evidence type="ECO:0000256" key="8">
    <source>
        <dbReference type="ARBA" id="ARBA00023004"/>
    </source>
</evidence>
<name>A0AA87ZLP0_FICCA</name>
<evidence type="ECO:0000256" key="6">
    <source>
        <dbReference type="ARBA" id="ARBA00022989"/>
    </source>
</evidence>
<evidence type="ECO:0000256" key="9">
    <source>
        <dbReference type="ARBA" id="ARBA00023033"/>
    </source>
</evidence>
<dbReference type="PANTHER" id="PTHR47947:SF26">
    <property type="entry name" value="CYTOCHROME P450"/>
    <property type="match status" value="1"/>
</dbReference>
<dbReference type="InterPro" id="IPR036396">
    <property type="entry name" value="Cyt_P450_sf"/>
</dbReference>
<keyword evidence="7" id="KW-0560">Oxidoreductase</keyword>
<comment type="cofactor">
    <cofactor evidence="1">
        <name>heme</name>
        <dbReference type="ChEBI" id="CHEBI:30413"/>
    </cofactor>
</comment>
<evidence type="ECO:0000256" key="2">
    <source>
        <dbReference type="ARBA" id="ARBA00004370"/>
    </source>
</evidence>
<dbReference type="Gene3D" id="1.10.630.10">
    <property type="entry name" value="Cytochrome P450"/>
    <property type="match status" value="1"/>
</dbReference>
<keyword evidence="4" id="KW-0812">Transmembrane</keyword>
<evidence type="ECO:0000313" key="12">
    <source>
        <dbReference type="EMBL" id="GMN35375.1"/>
    </source>
</evidence>
<evidence type="ECO:0000313" key="13">
    <source>
        <dbReference type="Proteomes" id="UP001187192"/>
    </source>
</evidence>
<feature type="signal peptide" evidence="11">
    <location>
        <begin position="1"/>
        <end position="17"/>
    </location>
</feature>
<dbReference type="SUPFAM" id="SSF48264">
    <property type="entry name" value="Cytochrome P450"/>
    <property type="match status" value="1"/>
</dbReference>
<dbReference type="GO" id="GO:0016020">
    <property type="term" value="C:membrane"/>
    <property type="evidence" value="ECO:0007669"/>
    <property type="project" value="UniProtKB-SubCell"/>
</dbReference>
<evidence type="ECO:0000256" key="3">
    <source>
        <dbReference type="ARBA" id="ARBA00022617"/>
    </source>
</evidence>
<comment type="subcellular location">
    <subcellularLocation>
        <location evidence="2">Membrane</location>
    </subcellularLocation>
</comment>
<keyword evidence="5" id="KW-0479">Metal-binding</keyword>
<keyword evidence="9" id="KW-0503">Monooxygenase</keyword>
<dbReference type="EMBL" id="BTGU01000005">
    <property type="protein sequence ID" value="GMN35375.1"/>
    <property type="molecule type" value="Genomic_DNA"/>
</dbReference>
<evidence type="ECO:0000256" key="7">
    <source>
        <dbReference type="ARBA" id="ARBA00023002"/>
    </source>
</evidence>
<evidence type="ECO:0000256" key="10">
    <source>
        <dbReference type="ARBA" id="ARBA00023136"/>
    </source>
</evidence>
<comment type="caution">
    <text evidence="12">The sequence shown here is derived from an EMBL/GenBank/DDBJ whole genome shotgun (WGS) entry which is preliminary data.</text>
</comment>
<dbReference type="GO" id="GO:0020037">
    <property type="term" value="F:heme binding"/>
    <property type="evidence" value="ECO:0007669"/>
    <property type="project" value="InterPro"/>
</dbReference>
<keyword evidence="13" id="KW-1185">Reference proteome</keyword>
<dbReference type="InterPro" id="IPR050651">
    <property type="entry name" value="Plant_Cytochrome_P450_Monoox"/>
</dbReference>
<evidence type="ECO:0008006" key="14">
    <source>
        <dbReference type="Google" id="ProtNLM"/>
    </source>
</evidence>
<dbReference type="AlphaFoldDB" id="A0AA87ZLP0"/>
<organism evidence="12 13">
    <name type="scientific">Ficus carica</name>
    <name type="common">Common fig</name>
    <dbReference type="NCBI Taxonomy" id="3494"/>
    <lineage>
        <taxon>Eukaryota</taxon>
        <taxon>Viridiplantae</taxon>
        <taxon>Streptophyta</taxon>
        <taxon>Embryophyta</taxon>
        <taxon>Tracheophyta</taxon>
        <taxon>Spermatophyta</taxon>
        <taxon>Magnoliopsida</taxon>
        <taxon>eudicotyledons</taxon>
        <taxon>Gunneridae</taxon>
        <taxon>Pentapetalae</taxon>
        <taxon>rosids</taxon>
        <taxon>fabids</taxon>
        <taxon>Rosales</taxon>
        <taxon>Moraceae</taxon>
        <taxon>Ficeae</taxon>
        <taxon>Ficus</taxon>
    </lineage>
</organism>
<keyword evidence="6" id="KW-1133">Transmembrane helix</keyword>
<gene>
    <name evidence="12" type="ORF">TIFTF001_005256</name>
</gene>
<dbReference type="GO" id="GO:0016705">
    <property type="term" value="F:oxidoreductase activity, acting on paired donors, with incorporation or reduction of molecular oxygen"/>
    <property type="evidence" value="ECO:0007669"/>
    <property type="project" value="InterPro"/>
</dbReference>
<accession>A0AA87ZLP0</accession>
<dbReference type="GO" id="GO:0004497">
    <property type="term" value="F:monooxygenase activity"/>
    <property type="evidence" value="ECO:0007669"/>
    <property type="project" value="UniProtKB-KW"/>
</dbReference>
<dbReference type="GO" id="GO:0005506">
    <property type="term" value="F:iron ion binding"/>
    <property type="evidence" value="ECO:0007669"/>
    <property type="project" value="InterPro"/>
</dbReference>